<evidence type="ECO:0000256" key="7">
    <source>
        <dbReference type="ARBA" id="ARBA00023136"/>
    </source>
</evidence>
<protein>
    <submittedName>
        <fullName evidence="10">Sugar phosphate exchanger 3</fullName>
    </submittedName>
</protein>
<dbReference type="InterPro" id="IPR011701">
    <property type="entry name" value="MFS"/>
</dbReference>
<dbReference type="PIRSF" id="PIRSF002808">
    <property type="entry name" value="Hexose_phosphate_transp"/>
    <property type="match status" value="1"/>
</dbReference>
<feature type="transmembrane region" description="Helical" evidence="8">
    <location>
        <begin position="288"/>
        <end position="313"/>
    </location>
</feature>
<dbReference type="GO" id="GO:0016020">
    <property type="term" value="C:membrane"/>
    <property type="evidence" value="ECO:0007669"/>
    <property type="project" value="UniProtKB-SubCell"/>
</dbReference>
<feature type="transmembrane region" description="Helical" evidence="8">
    <location>
        <begin position="32"/>
        <end position="49"/>
    </location>
</feature>
<dbReference type="Pfam" id="PF07690">
    <property type="entry name" value="MFS_1"/>
    <property type="match status" value="1"/>
</dbReference>
<name>A0A210PSN4_MIZYE</name>
<dbReference type="OrthoDB" id="3639251at2759"/>
<dbReference type="Proteomes" id="UP000242188">
    <property type="component" value="Unassembled WGS sequence"/>
</dbReference>
<evidence type="ECO:0000313" key="11">
    <source>
        <dbReference type="Proteomes" id="UP000242188"/>
    </source>
</evidence>
<feature type="transmembrane region" description="Helical" evidence="8">
    <location>
        <begin position="158"/>
        <end position="180"/>
    </location>
</feature>
<dbReference type="InterPro" id="IPR036259">
    <property type="entry name" value="MFS_trans_sf"/>
</dbReference>
<evidence type="ECO:0000259" key="9">
    <source>
        <dbReference type="PROSITE" id="PS50850"/>
    </source>
</evidence>
<dbReference type="PROSITE" id="PS50850">
    <property type="entry name" value="MFS"/>
    <property type="match status" value="1"/>
</dbReference>
<keyword evidence="11" id="KW-1185">Reference proteome</keyword>
<feature type="transmembrane region" description="Helical" evidence="8">
    <location>
        <begin position="361"/>
        <end position="379"/>
    </location>
</feature>
<comment type="subcellular location">
    <subcellularLocation>
        <location evidence="1">Membrane</location>
        <topology evidence="1">Multi-pass membrane protein</topology>
    </subcellularLocation>
</comment>
<sequence length="440" mass="47978">MVMKTPLGRPKGPRDGCCITAIFKTPLYRRQLLVFCLGWMAYASTYFLRKPLGVVKTDLETDLHISKTQLGWLDTALLLPYALVQMLLGNIGDKIGARRTFGVCLILSAISMFTFGQWSNFYVFAALLFMNGAAQSQCWPNCMKSLGAWYPDRVRNSIFGMFGTCAFAGGIMGTGLAVYLQSSYGWRSAFLLPSAFVGVLGVLVLLFFQQPDEVGMEVPGKGETTAPANATSSKKAGKIPWIQLWKIPMLAEVAVAVFCLKVVRYCMYMWLPLYLLDHLQYSKAQAGMFSTIFEIGGVFGSAAIGFVIDAVFWGRSLTGTAVSSLLSALSLLGFILTSSWGIWFNGGAIPAELGEMDGRDAAAATIGLVNGFGSVGTFMEGPIIGVISTWYGWSGMFYFMIALSFLGTFSVYRAAGKHNKSRMRTIPEAEPLKLDTDNSV</sequence>
<organism evidence="10 11">
    <name type="scientific">Mizuhopecten yessoensis</name>
    <name type="common">Japanese scallop</name>
    <name type="synonym">Patinopecten yessoensis</name>
    <dbReference type="NCBI Taxonomy" id="6573"/>
    <lineage>
        <taxon>Eukaryota</taxon>
        <taxon>Metazoa</taxon>
        <taxon>Spiralia</taxon>
        <taxon>Lophotrochozoa</taxon>
        <taxon>Mollusca</taxon>
        <taxon>Bivalvia</taxon>
        <taxon>Autobranchia</taxon>
        <taxon>Pteriomorphia</taxon>
        <taxon>Pectinida</taxon>
        <taxon>Pectinoidea</taxon>
        <taxon>Pectinidae</taxon>
        <taxon>Mizuhopecten</taxon>
    </lineage>
</organism>
<feature type="transmembrane region" description="Helical" evidence="8">
    <location>
        <begin position="189"/>
        <end position="208"/>
    </location>
</feature>
<evidence type="ECO:0000256" key="6">
    <source>
        <dbReference type="ARBA" id="ARBA00022989"/>
    </source>
</evidence>
<keyword evidence="7 8" id="KW-0472">Membrane</keyword>
<dbReference type="Gene3D" id="1.20.1250.20">
    <property type="entry name" value="MFS general substrate transporter like domains"/>
    <property type="match status" value="2"/>
</dbReference>
<keyword evidence="4" id="KW-0762">Sugar transport</keyword>
<keyword evidence="5 8" id="KW-0812">Transmembrane</keyword>
<accession>A0A210PSN4</accession>
<dbReference type="InterPro" id="IPR000849">
    <property type="entry name" value="Sugar_P_transporter"/>
</dbReference>
<feature type="transmembrane region" description="Helical" evidence="8">
    <location>
        <begin position="100"/>
        <end position="118"/>
    </location>
</feature>
<dbReference type="AlphaFoldDB" id="A0A210PSN4"/>
<reference evidence="10 11" key="1">
    <citation type="journal article" date="2017" name="Nat. Ecol. Evol.">
        <title>Scallop genome provides insights into evolution of bilaterian karyotype and development.</title>
        <authorList>
            <person name="Wang S."/>
            <person name="Zhang J."/>
            <person name="Jiao W."/>
            <person name="Li J."/>
            <person name="Xun X."/>
            <person name="Sun Y."/>
            <person name="Guo X."/>
            <person name="Huan P."/>
            <person name="Dong B."/>
            <person name="Zhang L."/>
            <person name="Hu X."/>
            <person name="Sun X."/>
            <person name="Wang J."/>
            <person name="Zhao C."/>
            <person name="Wang Y."/>
            <person name="Wang D."/>
            <person name="Huang X."/>
            <person name="Wang R."/>
            <person name="Lv J."/>
            <person name="Li Y."/>
            <person name="Zhang Z."/>
            <person name="Liu B."/>
            <person name="Lu W."/>
            <person name="Hui Y."/>
            <person name="Liang J."/>
            <person name="Zhou Z."/>
            <person name="Hou R."/>
            <person name="Li X."/>
            <person name="Liu Y."/>
            <person name="Li H."/>
            <person name="Ning X."/>
            <person name="Lin Y."/>
            <person name="Zhao L."/>
            <person name="Xing Q."/>
            <person name="Dou J."/>
            <person name="Li Y."/>
            <person name="Mao J."/>
            <person name="Guo H."/>
            <person name="Dou H."/>
            <person name="Li T."/>
            <person name="Mu C."/>
            <person name="Jiang W."/>
            <person name="Fu Q."/>
            <person name="Fu X."/>
            <person name="Miao Y."/>
            <person name="Liu J."/>
            <person name="Yu Q."/>
            <person name="Li R."/>
            <person name="Liao H."/>
            <person name="Li X."/>
            <person name="Kong Y."/>
            <person name="Jiang Z."/>
            <person name="Chourrout D."/>
            <person name="Li R."/>
            <person name="Bao Z."/>
        </authorList>
    </citation>
    <scope>NUCLEOTIDE SEQUENCE [LARGE SCALE GENOMIC DNA]</scope>
    <source>
        <strain evidence="10 11">PY_sf001</strain>
    </source>
</reference>
<dbReference type="InterPro" id="IPR020846">
    <property type="entry name" value="MFS_dom"/>
</dbReference>
<feature type="domain" description="Major facilitator superfamily (MFS) profile" evidence="9">
    <location>
        <begin position="31"/>
        <end position="440"/>
    </location>
</feature>
<gene>
    <name evidence="10" type="ORF">KP79_PYT11131</name>
</gene>
<keyword evidence="6 8" id="KW-1133">Transmembrane helix</keyword>
<evidence type="ECO:0000256" key="1">
    <source>
        <dbReference type="ARBA" id="ARBA00004141"/>
    </source>
</evidence>
<evidence type="ECO:0000256" key="3">
    <source>
        <dbReference type="ARBA" id="ARBA00022448"/>
    </source>
</evidence>
<proteinExistence type="inferred from homology"/>
<feature type="transmembrane region" description="Helical" evidence="8">
    <location>
        <begin position="69"/>
        <end position="88"/>
    </location>
</feature>
<comment type="caution">
    <text evidence="10">The sequence shown here is derived from an EMBL/GenBank/DDBJ whole genome shotgun (WGS) entry which is preliminary data.</text>
</comment>
<keyword evidence="3" id="KW-0813">Transport</keyword>
<comment type="similarity">
    <text evidence="2">Belongs to the major facilitator superfamily. Organophosphate:Pi antiporter (OPA) (TC 2.A.1.4) family.</text>
</comment>
<evidence type="ECO:0000256" key="8">
    <source>
        <dbReference type="SAM" id="Phobius"/>
    </source>
</evidence>
<evidence type="ECO:0000256" key="4">
    <source>
        <dbReference type="ARBA" id="ARBA00022597"/>
    </source>
</evidence>
<dbReference type="GO" id="GO:0022857">
    <property type="term" value="F:transmembrane transporter activity"/>
    <property type="evidence" value="ECO:0007669"/>
    <property type="project" value="InterPro"/>
</dbReference>
<dbReference type="PANTHER" id="PTHR43184">
    <property type="entry name" value="MAJOR FACILITATOR SUPERFAMILY TRANSPORTER 16, ISOFORM B"/>
    <property type="match status" value="1"/>
</dbReference>
<evidence type="ECO:0000256" key="5">
    <source>
        <dbReference type="ARBA" id="ARBA00022692"/>
    </source>
</evidence>
<dbReference type="SUPFAM" id="SSF103473">
    <property type="entry name" value="MFS general substrate transporter"/>
    <property type="match status" value="1"/>
</dbReference>
<evidence type="ECO:0000256" key="2">
    <source>
        <dbReference type="ARBA" id="ARBA00009598"/>
    </source>
</evidence>
<evidence type="ECO:0000313" key="10">
    <source>
        <dbReference type="EMBL" id="OWF39503.1"/>
    </source>
</evidence>
<feature type="transmembrane region" description="Helical" evidence="8">
    <location>
        <begin position="253"/>
        <end position="276"/>
    </location>
</feature>
<dbReference type="PANTHER" id="PTHR43184:SF30">
    <property type="entry name" value="MFS DOMAIN-CONTAINING PROTEIN"/>
    <property type="match status" value="1"/>
</dbReference>
<feature type="transmembrane region" description="Helical" evidence="8">
    <location>
        <begin position="391"/>
        <end position="415"/>
    </location>
</feature>
<feature type="transmembrane region" description="Helical" evidence="8">
    <location>
        <begin position="325"/>
        <end position="349"/>
    </location>
</feature>
<dbReference type="EMBL" id="NEDP02005523">
    <property type="protein sequence ID" value="OWF39503.1"/>
    <property type="molecule type" value="Genomic_DNA"/>
</dbReference>